<feature type="domain" description="Moybdenum cofactor oxidoreductase dimerisation" evidence="7">
    <location>
        <begin position="284"/>
        <end position="397"/>
    </location>
</feature>
<dbReference type="GO" id="GO:0008482">
    <property type="term" value="F:sulfite oxidase activity"/>
    <property type="evidence" value="ECO:0007669"/>
    <property type="project" value="TreeGrafter"/>
</dbReference>
<dbReference type="InterPro" id="IPR006311">
    <property type="entry name" value="TAT_signal"/>
</dbReference>
<protein>
    <submittedName>
        <fullName evidence="8">Molybdopterin-dependent oxidoreductase</fullName>
    </submittedName>
</protein>
<dbReference type="PANTHER" id="PTHR19372:SF7">
    <property type="entry name" value="SULFITE OXIDASE, MITOCHONDRIAL"/>
    <property type="match status" value="1"/>
</dbReference>
<evidence type="ECO:0000256" key="5">
    <source>
        <dbReference type="SAM" id="SignalP"/>
    </source>
</evidence>
<keyword evidence="3" id="KW-0479">Metal-binding</keyword>
<feature type="domain" description="Oxidoreductase molybdopterin-binding" evidence="6">
    <location>
        <begin position="88"/>
        <end position="257"/>
    </location>
</feature>
<dbReference type="GO" id="GO:0006790">
    <property type="term" value="P:sulfur compound metabolic process"/>
    <property type="evidence" value="ECO:0007669"/>
    <property type="project" value="TreeGrafter"/>
</dbReference>
<dbReference type="PANTHER" id="PTHR19372">
    <property type="entry name" value="SULFITE REDUCTASE"/>
    <property type="match status" value="1"/>
</dbReference>
<evidence type="ECO:0000259" key="6">
    <source>
        <dbReference type="Pfam" id="PF00174"/>
    </source>
</evidence>
<dbReference type="InterPro" id="IPR036374">
    <property type="entry name" value="OxRdtase_Mopterin-bd_sf"/>
</dbReference>
<accession>A0A975FWM6</accession>
<dbReference type="GO" id="GO:0030151">
    <property type="term" value="F:molybdenum ion binding"/>
    <property type="evidence" value="ECO:0007669"/>
    <property type="project" value="InterPro"/>
</dbReference>
<dbReference type="GO" id="GO:0020037">
    <property type="term" value="F:heme binding"/>
    <property type="evidence" value="ECO:0007669"/>
    <property type="project" value="TreeGrafter"/>
</dbReference>
<feature type="signal peptide" evidence="5">
    <location>
        <begin position="1"/>
        <end position="27"/>
    </location>
</feature>
<dbReference type="EMBL" id="CP073078">
    <property type="protein sequence ID" value="QUD86319.1"/>
    <property type="molecule type" value="Genomic_DNA"/>
</dbReference>
<proteinExistence type="predicted"/>
<reference evidence="8" key="1">
    <citation type="submission" date="2021-04" db="EMBL/GenBank/DDBJ databases">
        <title>The complete genome sequence of Caulobacter sp. S6.</title>
        <authorList>
            <person name="Tang Y."/>
            <person name="Ouyang W."/>
            <person name="Liu Q."/>
            <person name="Huang B."/>
            <person name="Guo Z."/>
            <person name="Lei P."/>
        </authorList>
    </citation>
    <scope>NUCLEOTIDE SEQUENCE</scope>
    <source>
        <strain evidence="8">S6</strain>
    </source>
</reference>
<dbReference type="SUPFAM" id="SSF56524">
    <property type="entry name" value="Oxidoreductase molybdopterin-binding domain"/>
    <property type="match status" value="1"/>
</dbReference>
<keyword evidence="5" id="KW-0732">Signal</keyword>
<dbReference type="InterPro" id="IPR000572">
    <property type="entry name" value="OxRdtase_Mopterin-bd_dom"/>
</dbReference>
<dbReference type="AlphaFoldDB" id="A0A975FWM6"/>
<evidence type="ECO:0000259" key="7">
    <source>
        <dbReference type="Pfam" id="PF03404"/>
    </source>
</evidence>
<dbReference type="FunFam" id="3.90.420.10:FF:000007">
    <property type="entry name" value="Sulfite:cytochrome c oxidoreductase subunit A"/>
    <property type="match status" value="1"/>
</dbReference>
<dbReference type="InterPro" id="IPR005066">
    <property type="entry name" value="MoCF_OxRdtse_dimer"/>
</dbReference>
<evidence type="ECO:0000313" key="8">
    <source>
        <dbReference type="EMBL" id="QUD86319.1"/>
    </source>
</evidence>
<dbReference type="Gene3D" id="2.60.40.650">
    <property type="match status" value="1"/>
</dbReference>
<dbReference type="Proteomes" id="UP000676409">
    <property type="component" value="Chromosome"/>
</dbReference>
<comment type="cofactor">
    <cofactor evidence="1">
        <name>Mo-molybdopterin</name>
        <dbReference type="ChEBI" id="CHEBI:71302"/>
    </cofactor>
</comment>
<keyword evidence="9" id="KW-1185">Reference proteome</keyword>
<sequence length="400" mass="42559">MAELLRRTLVQAALGLGAGAGAGAANAQTVTLPFGNGERPLVSYPQKRPLIRLTTRPPQLETPFAVYDEGVLTPNDAFFVRYHLAGAPPTDLDPDTFRLLVQGLVDNQLALSLKELKAMPAVEIVAVNQCSGNGRGFFEPRVGGGQAGNGLMGNARWRGVPLKGVLEKAGVKAGAVQVRFDGMDGPVLPETPDFAKALDLAHALDGEVMLAWGMNGADLPILNGYPLRLVVPGYYGTYWVKHVNEITVLDKPLDNFWMSTAYRVPDNDCACVTPGTAPAKTRPIGRFKVRSFITNLADGAKVAAGRQTLLRGMAFDGGSGIAEVAVSADGGASWTPARLGPDLGRYAFRPWSAQVRLTAGRHALKVKATSHAGETQPAEQPWNPSGYLRNLIETVTVEAA</sequence>
<dbReference type="InterPro" id="IPR014756">
    <property type="entry name" value="Ig_E-set"/>
</dbReference>
<dbReference type="PRINTS" id="PR00407">
    <property type="entry name" value="EUMOPTERIN"/>
</dbReference>
<dbReference type="KEGG" id="caul:KCG34_14560"/>
<dbReference type="PROSITE" id="PS51318">
    <property type="entry name" value="TAT"/>
    <property type="match status" value="1"/>
</dbReference>
<evidence type="ECO:0000256" key="3">
    <source>
        <dbReference type="ARBA" id="ARBA00022723"/>
    </source>
</evidence>
<gene>
    <name evidence="8" type="ORF">KCG34_14560</name>
</gene>
<keyword evidence="2" id="KW-0500">Molybdenum</keyword>
<evidence type="ECO:0000313" key="9">
    <source>
        <dbReference type="Proteomes" id="UP000676409"/>
    </source>
</evidence>
<dbReference type="InterPro" id="IPR008335">
    <property type="entry name" value="Mopterin_OxRdtase_euk"/>
</dbReference>
<dbReference type="Pfam" id="PF00174">
    <property type="entry name" value="Oxidored_molyb"/>
    <property type="match status" value="1"/>
</dbReference>
<dbReference type="GO" id="GO:0043546">
    <property type="term" value="F:molybdopterin cofactor binding"/>
    <property type="evidence" value="ECO:0007669"/>
    <property type="project" value="TreeGrafter"/>
</dbReference>
<dbReference type="Gene3D" id="3.90.420.10">
    <property type="entry name" value="Oxidoreductase, molybdopterin-binding domain"/>
    <property type="match status" value="1"/>
</dbReference>
<dbReference type="Pfam" id="PF03404">
    <property type="entry name" value="Mo-co_dimer"/>
    <property type="match status" value="1"/>
</dbReference>
<keyword evidence="4" id="KW-0560">Oxidoreductase</keyword>
<evidence type="ECO:0000256" key="2">
    <source>
        <dbReference type="ARBA" id="ARBA00022505"/>
    </source>
</evidence>
<dbReference type="SUPFAM" id="SSF81296">
    <property type="entry name" value="E set domains"/>
    <property type="match status" value="1"/>
</dbReference>
<evidence type="ECO:0000256" key="4">
    <source>
        <dbReference type="ARBA" id="ARBA00023002"/>
    </source>
</evidence>
<evidence type="ECO:0000256" key="1">
    <source>
        <dbReference type="ARBA" id="ARBA00001924"/>
    </source>
</evidence>
<dbReference type="RefSeq" id="WP_211936371.1">
    <property type="nucleotide sequence ID" value="NZ_CP073078.1"/>
</dbReference>
<organism evidence="8 9">
    <name type="scientific">Phenylobacterium montanum</name>
    <dbReference type="NCBI Taxonomy" id="2823693"/>
    <lineage>
        <taxon>Bacteria</taxon>
        <taxon>Pseudomonadati</taxon>
        <taxon>Pseudomonadota</taxon>
        <taxon>Alphaproteobacteria</taxon>
        <taxon>Caulobacterales</taxon>
        <taxon>Caulobacteraceae</taxon>
        <taxon>Phenylobacterium</taxon>
    </lineage>
</organism>
<name>A0A975FWM6_9CAUL</name>
<feature type="chain" id="PRO_5037629840" evidence="5">
    <location>
        <begin position="28"/>
        <end position="400"/>
    </location>
</feature>